<evidence type="ECO:0000313" key="1">
    <source>
        <dbReference type="EMBL" id="KHD05951.1"/>
    </source>
</evidence>
<keyword evidence="2" id="KW-1185">Reference proteome</keyword>
<name>A0A0A6RQ15_9GAMM</name>
<protein>
    <submittedName>
        <fullName evidence="1">Uncharacterized protein</fullName>
    </submittedName>
</protein>
<dbReference type="AlphaFoldDB" id="A0A0A6RQ15"/>
<dbReference type="Proteomes" id="UP000030428">
    <property type="component" value="Unassembled WGS sequence"/>
</dbReference>
<gene>
    <name evidence="1" type="ORF">PN36_27615</name>
</gene>
<comment type="caution">
    <text evidence="1">The sequence shown here is derived from an EMBL/GenBank/DDBJ whole genome shotgun (WGS) entry which is preliminary data.</text>
</comment>
<accession>A0A0A6RQ15</accession>
<evidence type="ECO:0000313" key="2">
    <source>
        <dbReference type="Proteomes" id="UP000030428"/>
    </source>
</evidence>
<proteinExistence type="predicted"/>
<sequence>MLTINFKNFTVRQKLGPYFLLYVLVCLFPCAQGETLQSLSLYFSQGISDFCVSNNVIYIISEDYTLYKYQHNELVKKTKISQKVSKRTQTGLINLPNITCYANNLYVHESVNKVKVYDRDFNFLKTLPIVPLGGFIYIENDQVIYTTYVNHIGKIYYYDLAKDKNVFISDGNDKEDVNYRFLTKAIFFNDKYYLYLNSIGKPIKDKVFIFDSKFNSVKGDKSILDVFLELDNGKLIIKNNTVFYEKSIMHWDNKKRKRTFKTIFGSYDIENRQNNEIIKLDNVLVKDFFLEDDILYYLSIIDGIIYSKRRVRPTHH</sequence>
<dbReference type="SUPFAM" id="SSF101908">
    <property type="entry name" value="Putative isomerase YbhE"/>
    <property type="match status" value="1"/>
</dbReference>
<organism evidence="1 2">
    <name type="scientific">Candidatus Thiomargarita nelsonii</name>
    <dbReference type="NCBI Taxonomy" id="1003181"/>
    <lineage>
        <taxon>Bacteria</taxon>
        <taxon>Pseudomonadati</taxon>
        <taxon>Pseudomonadota</taxon>
        <taxon>Gammaproteobacteria</taxon>
        <taxon>Thiotrichales</taxon>
        <taxon>Thiotrichaceae</taxon>
        <taxon>Thiomargarita</taxon>
    </lineage>
</organism>
<dbReference type="EMBL" id="JSZA02000172">
    <property type="protein sequence ID" value="KHD05951.1"/>
    <property type="molecule type" value="Genomic_DNA"/>
</dbReference>
<reference evidence="1 2" key="1">
    <citation type="journal article" date="2016" name="Front. Microbiol.">
        <title>Single-Cell (Meta-)Genomics of a Dimorphic Candidatus Thiomargarita nelsonii Reveals Genomic Plasticity.</title>
        <authorList>
            <person name="Flood B.E."/>
            <person name="Fliss P."/>
            <person name="Jones D.S."/>
            <person name="Dick G.J."/>
            <person name="Jain S."/>
            <person name="Kaster A.K."/>
            <person name="Winkel M."/>
            <person name="Mussmann M."/>
            <person name="Bailey J."/>
        </authorList>
    </citation>
    <scope>NUCLEOTIDE SEQUENCE [LARGE SCALE GENOMIC DNA]</scope>
    <source>
        <strain evidence="1">Hydrate Ridge</strain>
    </source>
</reference>